<feature type="chain" id="PRO_5046721795" evidence="1">
    <location>
        <begin position="29"/>
        <end position="244"/>
    </location>
</feature>
<dbReference type="Proteomes" id="UP001056291">
    <property type="component" value="Chromosome"/>
</dbReference>
<evidence type="ECO:0000313" key="2">
    <source>
        <dbReference type="EMBL" id="USG61630.1"/>
    </source>
</evidence>
<sequence>MKKINLIPTVVGTAFGILALTASSFVNAQSAHQPASVVELYSSQGCSSCPPADKFLGELIEDSDILGLTFAVTYWDYIGWKDTFGSKDNDYRQVNYKKKFSSRYVYTPQMIVGGTEHKVGSDSHGVKALIKDQAGHAQQLPLTWSFSEDSLHVNLPAGEGNATIWLVDIDHAADVDIGRGENSGRKITYHNIVRQIRSLGEWNGNAETVSLDLAEMRQSGRDGCALIIQRADYGPIIAALNVKL</sequence>
<dbReference type="PANTHER" id="PTHR36057">
    <property type="match status" value="1"/>
</dbReference>
<proteinExistence type="predicted"/>
<gene>
    <name evidence="2" type="ORF">NBZ79_01390</name>
</gene>
<keyword evidence="3" id="KW-1185">Reference proteome</keyword>
<organism evidence="2 3">
    <name type="scientific">Sneathiella marina</name>
    <dbReference type="NCBI Taxonomy" id="2950108"/>
    <lineage>
        <taxon>Bacteria</taxon>
        <taxon>Pseudomonadati</taxon>
        <taxon>Pseudomonadota</taxon>
        <taxon>Alphaproteobacteria</taxon>
        <taxon>Sneathiellales</taxon>
        <taxon>Sneathiellaceae</taxon>
        <taxon>Sneathiella</taxon>
    </lineage>
</organism>
<dbReference type="Pfam" id="PF06764">
    <property type="entry name" value="DUF1223"/>
    <property type="match status" value="1"/>
</dbReference>
<protein>
    <submittedName>
        <fullName evidence="2">DUF1223 domain-containing protein</fullName>
    </submittedName>
</protein>
<reference evidence="2" key="1">
    <citation type="submission" date="2022-06" db="EMBL/GenBank/DDBJ databases">
        <title>Sneathiella actinostolidae sp. nov., isolated from a sea anemonein the Western Pacific Ocean.</title>
        <authorList>
            <person name="Wei M.J."/>
        </authorList>
    </citation>
    <scope>NUCLEOTIDE SEQUENCE</scope>
    <source>
        <strain evidence="2">PHK-P5</strain>
    </source>
</reference>
<dbReference type="EMBL" id="CP098747">
    <property type="protein sequence ID" value="USG61630.1"/>
    <property type="molecule type" value="Genomic_DNA"/>
</dbReference>
<name>A0ABY4W799_9PROT</name>
<dbReference type="PANTHER" id="PTHR36057:SF1">
    <property type="entry name" value="LIPOPROTEIN LIPID ATTACHMENT SITE-LIKE PROTEIN, PUTATIVE (DUF1223)-RELATED"/>
    <property type="match status" value="1"/>
</dbReference>
<evidence type="ECO:0000256" key="1">
    <source>
        <dbReference type="SAM" id="SignalP"/>
    </source>
</evidence>
<dbReference type="SUPFAM" id="SSF52833">
    <property type="entry name" value="Thioredoxin-like"/>
    <property type="match status" value="1"/>
</dbReference>
<feature type="signal peptide" evidence="1">
    <location>
        <begin position="1"/>
        <end position="28"/>
    </location>
</feature>
<dbReference type="InterPro" id="IPR010634">
    <property type="entry name" value="DUF1223"/>
</dbReference>
<accession>A0ABY4W799</accession>
<keyword evidence="1" id="KW-0732">Signal</keyword>
<dbReference type="RefSeq" id="WP_251934774.1">
    <property type="nucleotide sequence ID" value="NZ_CP098747.1"/>
</dbReference>
<evidence type="ECO:0000313" key="3">
    <source>
        <dbReference type="Proteomes" id="UP001056291"/>
    </source>
</evidence>
<dbReference type="InterPro" id="IPR036249">
    <property type="entry name" value="Thioredoxin-like_sf"/>
</dbReference>